<accession>A0ACA9QHH2</accession>
<comment type="caution">
    <text evidence="1">The sequence shown here is derived from an EMBL/GenBank/DDBJ whole genome shotgun (WGS) entry which is preliminary data.</text>
</comment>
<proteinExistence type="predicted"/>
<protein>
    <submittedName>
        <fullName evidence="1">7141_t:CDS:1</fullName>
    </submittedName>
</protein>
<name>A0ACA9QHH2_9GLOM</name>
<reference evidence="1" key="1">
    <citation type="submission" date="2021-06" db="EMBL/GenBank/DDBJ databases">
        <authorList>
            <person name="Kallberg Y."/>
            <person name="Tangrot J."/>
            <person name="Rosling A."/>
        </authorList>
    </citation>
    <scope>NUCLEOTIDE SEQUENCE</scope>
    <source>
        <strain evidence="1">IL203A</strain>
    </source>
</reference>
<evidence type="ECO:0000313" key="1">
    <source>
        <dbReference type="EMBL" id="CAG8744704.1"/>
    </source>
</evidence>
<dbReference type="EMBL" id="CAJVPU010042930">
    <property type="protein sequence ID" value="CAG8744704.1"/>
    <property type="molecule type" value="Genomic_DNA"/>
</dbReference>
<feature type="non-terminal residue" evidence="1">
    <location>
        <position position="181"/>
    </location>
</feature>
<dbReference type="Proteomes" id="UP000789702">
    <property type="component" value="Unassembled WGS sequence"/>
</dbReference>
<sequence length="181" mass="21331">MAESQLQFNSCGIPTNFDLFYVYNPKNKYDTFTLSRNQIGKNHSPSRLPSSYLLLKNCLRLEFESQFPQHKLEMSNLYRFASEIWKTMPEEVKSIYVNIAEEAKSIYNKKEMFPNYKFMPKKRIMFKSNSPSLSASSFWFSHRPYEPKRTPIFPSLQDIYLSFEESTINYSSISPLPRGLL</sequence>
<organism evidence="1 2">
    <name type="scientific">Dentiscutata heterogama</name>
    <dbReference type="NCBI Taxonomy" id="1316150"/>
    <lineage>
        <taxon>Eukaryota</taxon>
        <taxon>Fungi</taxon>
        <taxon>Fungi incertae sedis</taxon>
        <taxon>Mucoromycota</taxon>
        <taxon>Glomeromycotina</taxon>
        <taxon>Glomeromycetes</taxon>
        <taxon>Diversisporales</taxon>
        <taxon>Gigasporaceae</taxon>
        <taxon>Dentiscutata</taxon>
    </lineage>
</organism>
<keyword evidence="2" id="KW-1185">Reference proteome</keyword>
<evidence type="ECO:0000313" key="2">
    <source>
        <dbReference type="Proteomes" id="UP000789702"/>
    </source>
</evidence>
<gene>
    <name evidence="1" type="ORF">DHETER_LOCUS14271</name>
</gene>